<name>A0AAE0ZIR6_9GAST</name>
<accession>A0AAE0ZIR6</accession>
<protein>
    <submittedName>
        <fullName evidence="1">Uncharacterized protein</fullName>
    </submittedName>
</protein>
<sequence length="135" mass="15054">MSIDAAALRNLPVCCGLGLPLVYSTSPIKVKITFESRALQTLLSPRSRTRRRSRCVWVTTVSQIFLIGQKSLTDDVIVHVLWETLYLEVRASVDLQCANYGRRAWGSDNSNLNQCPWTCSVQTTAVKLGARITLI</sequence>
<proteinExistence type="predicted"/>
<reference evidence="1" key="1">
    <citation type="journal article" date="2023" name="G3 (Bethesda)">
        <title>A reference genome for the long-term kleptoplast-retaining sea slug Elysia crispata morphotype clarki.</title>
        <authorList>
            <person name="Eastman K.E."/>
            <person name="Pendleton A.L."/>
            <person name="Shaikh M.A."/>
            <person name="Suttiyut T."/>
            <person name="Ogas R."/>
            <person name="Tomko P."/>
            <person name="Gavelis G."/>
            <person name="Widhalm J.R."/>
            <person name="Wisecaver J.H."/>
        </authorList>
    </citation>
    <scope>NUCLEOTIDE SEQUENCE</scope>
    <source>
        <strain evidence="1">ECLA1</strain>
    </source>
</reference>
<comment type="caution">
    <text evidence="1">The sequence shown here is derived from an EMBL/GenBank/DDBJ whole genome shotgun (WGS) entry which is preliminary data.</text>
</comment>
<organism evidence="1 2">
    <name type="scientific">Elysia crispata</name>
    <name type="common">lettuce slug</name>
    <dbReference type="NCBI Taxonomy" id="231223"/>
    <lineage>
        <taxon>Eukaryota</taxon>
        <taxon>Metazoa</taxon>
        <taxon>Spiralia</taxon>
        <taxon>Lophotrochozoa</taxon>
        <taxon>Mollusca</taxon>
        <taxon>Gastropoda</taxon>
        <taxon>Heterobranchia</taxon>
        <taxon>Euthyneura</taxon>
        <taxon>Panpulmonata</taxon>
        <taxon>Sacoglossa</taxon>
        <taxon>Placobranchoidea</taxon>
        <taxon>Plakobranchidae</taxon>
        <taxon>Elysia</taxon>
    </lineage>
</organism>
<dbReference type="EMBL" id="JAWDGP010003964">
    <property type="protein sequence ID" value="KAK3769137.1"/>
    <property type="molecule type" value="Genomic_DNA"/>
</dbReference>
<dbReference type="AlphaFoldDB" id="A0AAE0ZIR6"/>
<keyword evidence="2" id="KW-1185">Reference proteome</keyword>
<evidence type="ECO:0000313" key="1">
    <source>
        <dbReference type="EMBL" id="KAK3769137.1"/>
    </source>
</evidence>
<gene>
    <name evidence="1" type="ORF">RRG08_067114</name>
</gene>
<dbReference type="Proteomes" id="UP001283361">
    <property type="component" value="Unassembled WGS sequence"/>
</dbReference>
<evidence type="ECO:0000313" key="2">
    <source>
        <dbReference type="Proteomes" id="UP001283361"/>
    </source>
</evidence>